<feature type="transmembrane region" description="Helical" evidence="1">
    <location>
        <begin position="127"/>
        <end position="148"/>
    </location>
</feature>
<gene>
    <name evidence="2" type="ORF">MBO_09453</name>
</gene>
<feature type="transmembrane region" description="Helical" evidence="1">
    <location>
        <begin position="15"/>
        <end position="37"/>
    </location>
</feature>
<organism evidence="2 3">
    <name type="scientific">Moraxella bovoculi 237</name>
    <dbReference type="NCBI Taxonomy" id="743974"/>
    <lineage>
        <taxon>Bacteria</taxon>
        <taxon>Pseudomonadati</taxon>
        <taxon>Pseudomonadota</taxon>
        <taxon>Gammaproteobacteria</taxon>
        <taxon>Moraxellales</taxon>
        <taxon>Moraxellaceae</taxon>
        <taxon>Moraxella</taxon>
    </lineage>
</organism>
<keyword evidence="1" id="KW-0472">Membrane</keyword>
<evidence type="ECO:0000256" key="1">
    <source>
        <dbReference type="SAM" id="Phobius"/>
    </source>
</evidence>
<evidence type="ECO:0000313" key="3">
    <source>
        <dbReference type="Proteomes" id="UP000035860"/>
    </source>
</evidence>
<sequence length="444" mass="50896">MALLFFIMKIITPSLYASFAFLIIQQAIVGLSTYFIANLAIDIAQNKNFLINLSGFVISLVVVYIPAYFATIYLENSKFELLNNYVEKFNHVFSGKTFLLNNKELKEQSMVFIAQESKSVIDDMLDFAFDGVALILNLVINILILGFFLDYTLLIAYIIGFLLVEFFIFSYQRKISKASKISQKSRVSFIAILNKTWDNIVIFNKYNMGILNHIYGNNFARSKKYHILSQSLNQLISSFGMVLFMLPVLGLIVHLFIQHQNDYVFLALLVATLPRQIQLLQMGQALVFHQTNFSSIKARFIGLQHSLRIPSIDILSRINFQEIFINNIRLSDFDLDDLPKTGRLTIKGRNGVGKSSFLLYLKTLLSNRAFYLPVSHDLCFHQNNKKSTGQKLSSQLMEIRNYASDVDVIILDEWDANLDQANKHHLDGLINELATERLIIEVRH</sequence>
<accession>A0A066UA99</accession>
<dbReference type="InterPro" id="IPR027417">
    <property type="entry name" value="P-loop_NTPase"/>
</dbReference>
<keyword evidence="3" id="KW-1185">Reference proteome</keyword>
<keyword evidence="1" id="KW-0812">Transmembrane</keyword>
<comment type="caution">
    <text evidence="2">The sequence shown here is derived from an EMBL/GenBank/DDBJ whole genome shotgun (WGS) entry which is preliminary data.</text>
</comment>
<name>A0A066UA99_9GAMM</name>
<feature type="transmembrane region" description="Helical" evidence="1">
    <location>
        <begin position="235"/>
        <end position="257"/>
    </location>
</feature>
<dbReference type="CDD" id="cd00267">
    <property type="entry name" value="ABC_ATPase"/>
    <property type="match status" value="1"/>
</dbReference>
<dbReference type="SUPFAM" id="SSF52540">
    <property type="entry name" value="P-loop containing nucleoside triphosphate hydrolases"/>
    <property type="match status" value="1"/>
</dbReference>
<feature type="transmembrane region" description="Helical" evidence="1">
    <location>
        <begin position="154"/>
        <end position="171"/>
    </location>
</feature>
<dbReference type="eggNOG" id="COG1132">
    <property type="taxonomic scope" value="Bacteria"/>
</dbReference>
<keyword evidence="1" id="KW-1133">Transmembrane helix</keyword>
<dbReference type="Gene3D" id="3.40.50.300">
    <property type="entry name" value="P-loop containing nucleotide triphosphate hydrolases"/>
    <property type="match status" value="1"/>
</dbReference>
<evidence type="ECO:0000313" key="2">
    <source>
        <dbReference type="EMBL" id="KDN24361.1"/>
    </source>
</evidence>
<dbReference type="AlphaFoldDB" id="A0A066UA99"/>
<dbReference type="EMBL" id="AOMT01000043">
    <property type="protein sequence ID" value="KDN24361.1"/>
    <property type="molecule type" value="Genomic_DNA"/>
</dbReference>
<reference evidence="2 3" key="1">
    <citation type="journal article" date="2014" name="Genome Announc.">
        <title>Draft Genome Sequence of Moraxella bovoculi Strain 237T (ATCC BAA-1259T) Isolated from a Calf with Infectious Bovine Keratoconjunctivitis.</title>
        <authorList>
            <person name="Calcutt M.J."/>
            <person name="Foecking M.F."/>
            <person name="Martin N.T."/>
            <person name="Mhlanga-Mutangadura T."/>
            <person name="Reilly T.J."/>
        </authorList>
    </citation>
    <scope>NUCLEOTIDE SEQUENCE [LARGE SCALE GENOMIC DNA]</scope>
    <source>
        <strain evidence="2 3">237</strain>
    </source>
</reference>
<dbReference type="Proteomes" id="UP000035860">
    <property type="component" value="Unassembled WGS sequence"/>
</dbReference>
<proteinExistence type="predicted"/>
<protein>
    <submittedName>
        <fullName evidence="2">Uncharacterized protein</fullName>
    </submittedName>
</protein>
<feature type="transmembrane region" description="Helical" evidence="1">
    <location>
        <begin position="49"/>
        <end position="74"/>
    </location>
</feature>